<sequence length="77" mass="8788">MLPPYLTVSDCRRELQGGHGDSTSYQFRNSVLEQGAFAYLKVQQHSRFAVWLFGRVYSLLLGNIITENWFAAGDVNF</sequence>
<keyword evidence="2" id="KW-1185">Reference proteome</keyword>
<dbReference type="EMBL" id="BPVZ01000002">
    <property type="protein sequence ID" value="GKU88650.1"/>
    <property type="molecule type" value="Genomic_DNA"/>
</dbReference>
<reference evidence="1 2" key="1">
    <citation type="journal article" date="2021" name="Commun. Biol.">
        <title>The genome of Shorea leprosula (Dipterocarpaceae) highlights the ecological relevance of drought in aseasonal tropical rainforests.</title>
        <authorList>
            <person name="Ng K.K.S."/>
            <person name="Kobayashi M.J."/>
            <person name="Fawcett J.A."/>
            <person name="Hatakeyama M."/>
            <person name="Paape T."/>
            <person name="Ng C.H."/>
            <person name="Ang C.C."/>
            <person name="Tnah L.H."/>
            <person name="Lee C.T."/>
            <person name="Nishiyama T."/>
            <person name="Sese J."/>
            <person name="O'Brien M.J."/>
            <person name="Copetti D."/>
            <person name="Mohd Noor M.I."/>
            <person name="Ong R.C."/>
            <person name="Putra M."/>
            <person name="Sireger I.Z."/>
            <person name="Indrioko S."/>
            <person name="Kosugi Y."/>
            <person name="Izuno A."/>
            <person name="Isagi Y."/>
            <person name="Lee S.L."/>
            <person name="Shimizu K.K."/>
        </authorList>
    </citation>
    <scope>NUCLEOTIDE SEQUENCE [LARGE SCALE GENOMIC DNA]</scope>
    <source>
        <strain evidence="1">214</strain>
    </source>
</reference>
<organism evidence="1 2">
    <name type="scientific">Rubroshorea leprosula</name>
    <dbReference type="NCBI Taxonomy" id="152421"/>
    <lineage>
        <taxon>Eukaryota</taxon>
        <taxon>Viridiplantae</taxon>
        <taxon>Streptophyta</taxon>
        <taxon>Embryophyta</taxon>
        <taxon>Tracheophyta</taxon>
        <taxon>Spermatophyta</taxon>
        <taxon>Magnoliopsida</taxon>
        <taxon>eudicotyledons</taxon>
        <taxon>Gunneridae</taxon>
        <taxon>Pentapetalae</taxon>
        <taxon>rosids</taxon>
        <taxon>malvids</taxon>
        <taxon>Malvales</taxon>
        <taxon>Dipterocarpaceae</taxon>
        <taxon>Rubroshorea</taxon>
    </lineage>
</organism>
<evidence type="ECO:0000313" key="2">
    <source>
        <dbReference type="Proteomes" id="UP001054252"/>
    </source>
</evidence>
<proteinExistence type="predicted"/>
<protein>
    <submittedName>
        <fullName evidence="1">Uncharacterized protein</fullName>
    </submittedName>
</protein>
<name>A0AAV5HPF5_9ROSI</name>
<evidence type="ECO:0000313" key="1">
    <source>
        <dbReference type="EMBL" id="GKU88650.1"/>
    </source>
</evidence>
<dbReference type="AlphaFoldDB" id="A0AAV5HPF5"/>
<accession>A0AAV5HPF5</accession>
<comment type="caution">
    <text evidence="1">The sequence shown here is derived from an EMBL/GenBank/DDBJ whole genome shotgun (WGS) entry which is preliminary data.</text>
</comment>
<gene>
    <name evidence="1" type="ORF">SLEP1_g2887</name>
</gene>
<dbReference type="Proteomes" id="UP001054252">
    <property type="component" value="Unassembled WGS sequence"/>
</dbReference>